<gene>
    <name evidence="1" type="ORF">IMCC3135_30740</name>
</gene>
<dbReference type="AlphaFoldDB" id="A0A2Z2P669"/>
<dbReference type="Proteomes" id="UP000250079">
    <property type="component" value="Chromosome"/>
</dbReference>
<dbReference type="KEGG" id="gai:IMCC3135_30740"/>
<accession>A0A2Z2P669</accession>
<sequence length="273" mass="31852">MCQSIVLDKSYLQATGAIPFRDMLKKRRFLMPSVLFYELMSTSEPGRSRCFAKIPEMENPFDVITDIDNILHAEIETQEPFGVLEDYSVDAPYFFNPKFKEQSAYDFTDTETRLLGEWEKYFAEQVKLLSGWMENLYVNFPKLKEGSTEQRSLKHKEIEAKIVGDEDVIRLLYDAIWQPEKSKPPWPRADTIDSHWALYRWVQAKLLFALDAGVRYQGSMPKPMSTKTYTKFEHDMIDLEYLVQGVLQGSFATKEIKLKNWFLVLRPDGEVLA</sequence>
<organism evidence="1 2">
    <name type="scientific">Granulosicoccus antarcticus IMCC3135</name>
    <dbReference type="NCBI Taxonomy" id="1192854"/>
    <lineage>
        <taxon>Bacteria</taxon>
        <taxon>Pseudomonadati</taxon>
        <taxon>Pseudomonadota</taxon>
        <taxon>Gammaproteobacteria</taxon>
        <taxon>Chromatiales</taxon>
        <taxon>Granulosicoccaceae</taxon>
        <taxon>Granulosicoccus</taxon>
    </lineage>
</organism>
<keyword evidence="2" id="KW-1185">Reference proteome</keyword>
<evidence type="ECO:0000313" key="2">
    <source>
        <dbReference type="Proteomes" id="UP000250079"/>
    </source>
</evidence>
<dbReference type="EMBL" id="CP018632">
    <property type="protein sequence ID" value="ASJ76197.1"/>
    <property type="molecule type" value="Genomic_DNA"/>
</dbReference>
<evidence type="ECO:0000313" key="1">
    <source>
        <dbReference type="EMBL" id="ASJ76197.1"/>
    </source>
</evidence>
<protein>
    <submittedName>
        <fullName evidence="1">Uncharacterized protein</fullName>
    </submittedName>
</protein>
<name>A0A2Z2P669_9GAMM</name>
<reference evidence="1 2" key="1">
    <citation type="submission" date="2016-12" db="EMBL/GenBank/DDBJ databases">
        <authorList>
            <person name="Song W.-J."/>
            <person name="Kurnit D.M."/>
        </authorList>
    </citation>
    <scope>NUCLEOTIDE SEQUENCE [LARGE SCALE GENOMIC DNA]</scope>
    <source>
        <strain evidence="1 2">IMCC3135</strain>
    </source>
</reference>
<proteinExistence type="predicted"/>